<dbReference type="InterPro" id="IPR047215">
    <property type="entry name" value="Galactose_mutarotase-like"/>
</dbReference>
<protein>
    <recommendedName>
        <fullName evidence="5">Aldose 1-epimerase</fullName>
        <ecNumber evidence="5">5.1.3.3</ecNumber>
    </recommendedName>
</protein>
<dbReference type="CDD" id="cd09019">
    <property type="entry name" value="galactose_mutarotase_like"/>
    <property type="match status" value="1"/>
</dbReference>
<dbReference type="EC" id="5.1.3.3" evidence="5"/>
<gene>
    <name evidence="6" type="ORF">ACFPP7_16390</name>
</gene>
<sequence>MNDDTFPGDRLLDPARFEREVDGQPVRLFTLRNSRGMVAAITNYGAKIEQLVVPDRQGRFDDVVLGYDSLEGVIGGSPSMGAFVGRYAGRLANARFTLAGSDHVLSANNGKHCLHGGLRGSRFRVFEAEQHDESSVEMRYVFADGEEGFPGTLALHLTYRVTEANELLLDYEALALDKPTVASFTTHAFFNLNGEAGGSALGHEVMICADRHFAMNAELVATGEILPVEQTLFDFRRPTVLNTRVRGVPPESGAGLNATGEWVDGYDCCYLVNRSPSDGLALCARVRAPESGRVMEVWSTEPAMQFYTGLLPQEPLPGGHGKRGWAYFQQQGLCFEPQGYPNAPNRPEFPSAVYQPGQSRHGRTLYRFSTAP</sequence>
<dbReference type="SUPFAM" id="SSF74650">
    <property type="entry name" value="Galactose mutarotase-like"/>
    <property type="match status" value="1"/>
</dbReference>
<accession>A0ABW0QEY4</accession>
<comment type="catalytic activity">
    <reaction evidence="5">
        <text>alpha-D-glucose = beta-D-glucose</text>
        <dbReference type="Rhea" id="RHEA:10264"/>
        <dbReference type="ChEBI" id="CHEBI:15903"/>
        <dbReference type="ChEBI" id="CHEBI:17925"/>
        <dbReference type="EC" id="5.1.3.3"/>
    </reaction>
</comment>
<evidence type="ECO:0000256" key="4">
    <source>
        <dbReference type="ARBA" id="ARBA00023277"/>
    </source>
</evidence>
<evidence type="ECO:0000256" key="5">
    <source>
        <dbReference type="PIRNR" id="PIRNR005096"/>
    </source>
</evidence>
<dbReference type="Pfam" id="PF01263">
    <property type="entry name" value="Aldose_epim"/>
    <property type="match status" value="1"/>
</dbReference>
<dbReference type="InterPro" id="IPR015443">
    <property type="entry name" value="Aldose_1-epimerase"/>
</dbReference>
<dbReference type="InterPro" id="IPR008183">
    <property type="entry name" value="Aldose_1/G6P_1-epimerase"/>
</dbReference>
<proteinExistence type="inferred from homology"/>
<comment type="pathway">
    <text evidence="1 5">Carbohydrate metabolism; hexose metabolism.</text>
</comment>
<reference evidence="7" key="1">
    <citation type="journal article" date="2019" name="Int. J. Syst. Evol. Microbiol.">
        <title>The Global Catalogue of Microorganisms (GCM) 10K type strain sequencing project: providing services to taxonomists for standard genome sequencing and annotation.</title>
        <authorList>
            <consortium name="The Broad Institute Genomics Platform"/>
            <consortium name="The Broad Institute Genome Sequencing Center for Infectious Disease"/>
            <person name="Wu L."/>
            <person name="Ma J."/>
        </authorList>
    </citation>
    <scope>NUCLEOTIDE SEQUENCE [LARGE SCALE GENOMIC DNA]</scope>
    <source>
        <strain evidence="7">CGMCC 4.7277</strain>
    </source>
</reference>
<evidence type="ECO:0000313" key="6">
    <source>
        <dbReference type="EMBL" id="MFC5522477.1"/>
    </source>
</evidence>
<dbReference type="GO" id="GO:0016853">
    <property type="term" value="F:isomerase activity"/>
    <property type="evidence" value="ECO:0007669"/>
    <property type="project" value="UniProtKB-KW"/>
</dbReference>
<dbReference type="Gene3D" id="2.70.98.10">
    <property type="match status" value="1"/>
</dbReference>
<dbReference type="EMBL" id="JBHSMX010000024">
    <property type="protein sequence ID" value="MFC5522477.1"/>
    <property type="molecule type" value="Genomic_DNA"/>
</dbReference>
<dbReference type="RefSeq" id="WP_068832329.1">
    <property type="nucleotide sequence ID" value="NZ_JBHSMX010000024.1"/>
</dbReference>
<keyword evidence="4 5" id="KW-0119">Carbohydrate metabolism</keyword>
<keyword evidence="3 5" id="KW-0413">Isomerase</keyword>
<organism evidence="6 7">
    <name type="scientific">Polaromonas jejuensis</name>
    <dbReference type="NCBI Taxonomy" id="457502"/>
    <lineage>
        <taxon>Bacteria</taxon>
        <taxon>Pseudomonadati</taxon>
        <taxon>Pseudomonadota</taxon>
        <taxon>Betaproteobacteria</taxon>
        <taxon>Burkholderiales</taxon>
        <taxon>Comamonadaceae</taxon>
        <taxon>Polaromonas</taxon>
    </lineage>
</organism>
<evidence type="ECO:0000256" key="3">
    <source>
        <dbReference type="ARBA" id="ARBA00023235"/>
    </source>
</evidence>
<dbReference type="InterPro" id="IPR011013">
    <property type="entry name" value="Gal_mutarotase_sf_dom"/>
</dbReference>
<dbReference type="InterPro" id="IPR014718">
    <property type="entry name" value="GH-type_carb-bd"/>
</dbReference>
<evidence type="ECO:0000313" key="7">
    <source>
        <dbReference type="Proteomes" id="UP001596084"/>
    </source>
</evidence>
<comment type="caution">
    <text evidence="6">The sequence shown here is derived from an EMBL/GenBank/DDBJ whole genome shotgun (WGS) entry which is preliminary data.</text>
</comment>
<dbReference type="PANTHER" id="PTHR10091">
    <property type="entry name" value="ALDOSE-1-EPIMERASE"/>
    <property type="match status" value="1"/>
</dbReference>
<comment type="similarity">
    <text evidence="2 5">Belongs to the aldose epimerase family.</text>
</comment>
<keyword evidence="7" id="KW-1185">Reference proteome</keyword>
<evidence type="ECO:0000256" key="2">
    <source>
        <dbReference type="ARBA" id="ARBA00006206"/>
    </source>
</evidence>
<evidence type="ECO:0000256" key="1">
    <source>
        <dbReference type="ARBA" id="ARBA00005028"/>
    </source>
</evidence>
<dbReference type="Proteomes" id="UP001596084">
    <property type="component" value="Unassembled WGS sequence"/>
</dbReference>
<dbReference type="PANTHER" id="PTHR10091:SF0">
    <property type="entry name" value="GALACTOSE MUTAROTASE"/>
    <property type="match status" value="1"/>
</dbReference>
<name>A0ABW0QEY4_9BURK</name>
<dbReference type="PIRSF" id="PIRSF005096">
    <property type="entry name" value="GALM"/>
    <property type="match status" value="1"/>
</dbReference>